<gene>
    <name evidence="3" type="primary">LOC104959351</name>
</gene>
<keyword evidence="2" id="KW-1185">Reference proteome</keyword>
<name>A0A6I9PCM7_9TELE</name>
<dbReference type="AlphaFoldDB" id="A0A6I9PCM7"/>
<dbReference type="KEGG" id="ncc:104959351"/>
<evidence type="ECO:0000313" key="3">
    <source>
        <dbReference type="RefSeq" id="XP_010785525.1"/>
    </source>
</evidence>
<dbReference type="GeneID" id="104959351"/>
<protein>
    <submittedName>
        <fullName evidence="3">Golgi-specific brefeldin A-resistance guanine nucleotide exchange factor 1-like</fullName>
    </submittedName>
</protein>
<evidence type="ECO:0000256" key="1">
    <source>
        <dbReference type="SAM" id="MobiDB-lite"/>
    </source>
</evidence>
<accession>A0A6I9PCM7</accession>
<dbReference type="Proteomes" id="UP000504611">
    <property type="component" value="Unplaced"/>
</dbReference>
<sequence length="101" mass="11235">MRKKAGGRDKEGGGGTRRGGSRVSSQRPSRSHSDEEEDEGVPASYHTVSLQLLDLMHTLHTRAASIYSSWAEEQRHLEAAGRRIEADSQTLWSSCWCPLLQ</sequence>
<dbReference type="RefSeq" id="XP_010785525.1">
    <property type="nucleotide sequence ID" value="XM_010787223.1"/>
</dbReference>
<dbReference type="OrthoDB" id="10258608at2759"/>
<proteinExistence type="predicted"/>
<reference evidence="3" key="1">
    <citation type="submission" date="2025-08" db="UniProtKB">
        <authorList>
            <consortium name="RefSeq"/>
        </authorList>
    </citation>
    <scope>IDENTIFICATION</scope>
    <source>
        <tissue evidence="3">Muscle</tissue>
    </source>
</reference>
<organism evidence="2 3">
    <name type="scientific">Notothenia coriiceps</name>
    <name type="common">black rockcod</name>
    <dbReference type="NCBI Taxonomy" id="8208"/>
    <lineage>
        <taxon>Eukaryota</taxon>
        <taxon>Metazoa</taxon>
        <taxon>Chordata</taxon>
        <taxon>Craniata</taxon>
        <taxon>Vertebrata</taxon>
        <taxon>Euteleostomi</taxon>
        <taxon>Actinopterygii</taxon>
        <taxon>Neopterygii</taxon>
        <taxon>Teleostei</taxon>
        <taxon>Neoteleostei</taxon>
        <taxon>Acanthomorphata</taxon>
        <taxon>Eupercaria</taxon>
        <taxon>Perciformes</taxon>
        <taxon>Notothenioidei</taxon>
        <taxon>Nototheniidae</taxon>
        <taxon>Notothenia</taxon>
    </lineage>
</organism>
<feature type="compositionally biased region" description="Basic and acidic residues" evidence="1">
    <location>
        <begin position="1"/>
        <end position="12"/>
    </location>
</feature>
<feature type="region of interest" description="Disordered" evidence="1">
    <location>
        <begin position="1"/>
        <end position="43"/>
    </location>
</feature>
<feature type="non-terminal residue" evidence="3">
    <location>
        <position position="101"/>
    </location>
</feature>
<evidence type="ECO:0000313" key="2">
    <source>
        <dbReference type="Proteomes" id="UP000504611"/>
    </source>
</evidence>